<organism evidence="1 2">
    <name type="scientific">Pseudarthrobacter phenanthrenivorans</name>
    <name type="common">Arthrobacter phenanthrenivorans</name>
    <dbReference type="NCBI Taxonomy" id="361575"/>
    <lineage>
        <taxon>Bacteria</taxon>
        <taxon>Bacillati</taxon>
        <taxon>Actinomycetota</taxon>
        <taxon>Actinomycetes</taxon>
        <taxon>Micrococcales</taxon>
        <taxon>Micrococcaceae</taxon>
        <taxon>Pseudarthrobacter</taxon>
    </lineage>
</organism>
<protein>
    <recommendedName>
        <fullName evidence="3">DNA-binding protein</fullName>
    </recommendedName>
</protein>
<comment type="caution">
    <text evidence="1">The sequence shown here is derived from an EMBL/GenBank/DDBJ whole genome shotgun (WGS) entry which is preliminary data.</text>
</comment>
<evidence type="ECO:0000313" key="1">
    <source>
        <dbReference type="EMBL" id="RKO25343.1"/>
    </source>
</evidence>
<dbReference type="EMBL" id="RBNH01000004">
    <property type="protein sequence ID" value="RKO25343.1"/>
    <property type="molecule type" value="Genomic_DNA"/>
</dbReference>
<gene>
    <name evidence="1" type="ORF">D7Z96_05910</name>
</gene>
<reference evidence="2" key="2">
    <citation type="submission" date="2018-10" db="EMBL/GenBank/DDBJ databases">
        <authorList>
            <person name="Wang Y."/>
            <person name="Wang J."/>
            <person name="Yang X."/>
            <person name="Wang Z."/>
            <person name="Huang Y."/>
        </authorList>
    </citation>
    <scope>NUCLEOTIDE SEQUENCE [LARGE SCALE GENOMIC DNA]</scope>
    <source>
        <strain evidence="2">J015</strain>
    </source>
</reference>
<evidence type="ECO:0008006" key="3">
    <source>
        <dbReference type="Google" id="ProtNLM"/>
    </source>
</evidence>
<dbReference type="RefSeq" id="WP_120692068.1">
    <property type="nucleotide sequence ID" value="NZ_RBNH01000004.1"/>
</dbReference>
<evidence type="ECO:0000313" key="2">
    <source>
        <dbReference type="Proteomes" id="UP000273159"/>
    </source>
</evidence>
<reference evidence="1 2" key="1">
    <citation type="submission" date="2018-10" db="EMBL/GenBank/DDBJ databases">
        <title>Genome-guide identification and characterization of bacteria that degrade polycyclic aromatic hydrocarbons and resist hexavalent chromium simultaneously.</title>
        <authorList>
            <person name="Feng H."/>
        </authorList>
    </citation>
    <scope>NUCLEOTIDE SEQUENCE [LARGE SCALE GENOMIC DNA]</scope>
    <source>
        <strain evidence="1 2">J015</strain>
    </source>
</reference>
<dbReference type="AlphaFoldDB" id="A0A3B0FR17"/>
<accession>A0A3B0FR17</accession>
<proteinExistence type="predicted"/>
<dbReference type="Proteomes" id="UP000273159">
    <property type="component" value="Unassembled WGS sequence"/>
</dbReference>
<name>A0A3B0FR17_PSEPS</name>
<sequence length="124" mass="13049">MAPDEQRDAAFLAAHREVLGQAGGRDLAPRPWQHPGQPAADTELVRLAAWHAADPGVDLAEVAAGLALIGSARAELDQTEAALLFAARAGGMTFQDIARAYGLGSGQAAQQRMSRVLARLDRNP</sequence>